<name>A0ABY5ZGY0_9ACTN</name>
<gene>
    <name evidence="1" type="ORF">Drose_15575</name>
</gene>
<dbReference type="InterPro" id="IPR011042">
    <property type="entry name" value="6-blade_b-propeller_TolB-like"/>
</dbReference>
<proteinExistence type="predicted"/>
<keyword evidence="2" id="KW-1185">Reference proteome</keyword>
<sequence>MTITAVVAIAAAGALWWYWPAGENARPEPPALYAYRATGELGIVVGDQVTHRVAGTFTDPRLTTDGRRLIAVERSGQPTARVVVVDTGDGSRFDLPCGGCDDAVPAGPDGFAWVERTGKLVTVAGGTTSGAAPVVIRLPETAEYTAHHEQGISDSTLRVHAGTGDRFLVSRQYEDAGDTTEIFLVTADGSAKALDDEGTIGATAVAPDGKRLAYVRGYQHEAASANIDVAIVDPMTGTRTALVDSQQLESGIFHAGYGPAGEAITVSDLWWGRDGNLYATIESASFLPWAQDMQTIFAKSLWRLDKERWVSVDAGPLLAIRQLSRSTKAIVTAGGTLFTEMADKRTQIATSVASIVMPPLPADASASPTGSSIAKRTEPCLSKAEFDATASRLGTAVFEGSAVTVKAVDVTCQGGWAAGWTTIRYDTGVSRESYVILRYAKDNWIWGADSYWKQLGEPDEMCEQVPPKIKPAVRCPRLGG</sequence>
<protein>
    <recommendedName>
        <fullName evidence="3">WD40 repeat domain-containing protein</fullName>
    </recommendedName>
</protein>
<dbReference type="SUPFAM" id="SSF82171">
    <property type="entry name" value="DPP6 N-terminal domain-like"/>
    <property type="match status" value="1"/>
</dbReference>
<evidence type="ECO:0008006" key="3">
    <source>
        <dbReference type="Google" id="ProtNLM"/>
    </source>
</evidence>
<dbReference type="RefSeq" id="WP_260728935.1">
    <property type="nucleotide sequence ID" value="NZ_BAAABS010000016.1"/>
</dbReference>
<evidence type="ECO:0000313" key="1">
    <source>
        <dbReference type="EMBL" id="UWZ39524.1"/>
    </source>
</evidence>
<dbReference type="Gene3D" id="2.120.10.30">
    <property type="entry name" value="TolB, C-terminal domain"/>
    <property type="match status" value="1"/>
</dbReference>
<reference evidence="1" key="1">
    <citation type="submission" date="2021-04" db="EMBL/GenBank/DDBJ databases">
        <title>Biosynthetic gene clusters of Dactylosporangioum roseum.</title>
        <authorList>
            <person name="Hartkoorn R.C."/>
            <person name="Beaudoing E."/>
            <person name="Hot D."/>
            <person name="Moureu S."/>
        </authorList>
    </citation>
    <scope>NUCLEOTIDE SEQUENCE</scope>
    <source>
        <strain evidence="1">NRRL B-16295</strain>
    </source>
</reference>
<accession>A0ABY5ZGY0</accession>
<dbReference type="EMBL" id="CP073721">
    <property type="protein sequence ID" value="UWZ39524.1"/>
    <property type="molecule type" value="Genomic_DNA"/>
</dbReference>
<dbReference type="Proteomes" id="UP001058271">
    <property type="component" value="Chromosome"/>
</dbReference>
<evidence type="ECO:0000313" key="2">
    <source>
        <dbReference type="Proteomes" id="UP001058271"/>
    </source>
</evidence>
<organism evidence="1 2">
    <name type="scientific">Dactylosporangium roseum</name>
    <dbReference type="NCBI Taxonomy" id="47989"/>
    <lineage>
        <taxon>Bacteria</taxon>
        <taxon>Bacillati</taxon>
        <taxon>Actinomycetota</taxon>
        <taxon>Actinomycetes</taxon>
        <taxon>Micromonosporales</taxon>
        <taxon>Micromonosporaceae</taxon>
        <taxon>Dactylosporangium</taxon>
    </lineage>
</organism>